<protein>
    <recommendedName>
        <fullName evidence="3">TolC family protein</fullName>
    </recommendedName>
</protein>
<dbReference type="AlphaFoldDB" id="A0A383D5S5"/>
<name>A0A383D5S5_9ZZZZ</name>
<feature type="region of interest" description="Disordered" evidence="1">
    <location>
        <begin position="56"/>
        <end position="82"/>
    </location>
</feature>
<evidence type="ECO:0000256" key="1">
    <source>
        <dbReference type="SAM" id="MobiDB-lite"/>
    </source>
</evidence>
<accession>A0A383D5S5</accession>
<evidence type="ECO:0000313" key="2">
    <source>
        <dbReference type="EMBL" id="SVE39917.1"/>
    </source>
</evidence>
<dbReference type="EMBL" id="UINC01214609">
    <property type="protein sequence ID" value="SVE39917.1"/>
    <property type="molecule type" value="Genomic_DNA"/>
</dbReference>
<reference evidence="2" key="1">
    <citation type="submission" date="2018-05" db="EMBL/GenBank/DDBJ databases">
        <authorList>
            <person name="Lanie J.A."/>
            <person name="Ng W.-L."/>
            <person name="Kazmierczak K.M."/>
            <person name="Andrzejewski T.M."/>
            <person name="Davidsen T.M."/>
            <person name="Wayne K.J."/>
            <person name="Tettelin H."/>
            <person name="Glass J.I."/>
            <person name="Rusch D."/>
            <person name="Podicherti R."/>
            <person name="Tsui H.-C.T."/>
            <person name="Winkler M.E."/>
        </authorList>
    </citation>
    <scope>NUCLEOTIDE SEQUENCE</scope>
</reference>
<sequence>TRDIITAQDALLKAQLSVSRAIVGYHKIRLKLLKDMGILDTSQDEFWLKEFTVPGAEPVPPPPPGEELEEVIPPDDILGQQP</sequence>
<gene>
    <name evidence="2" type="ORF">METZ01_LOCUS492771</name>
</gene>
<organism evidence="2">
    <name type="scientific">marine metagenome</name>
    <dbReference type="NCBI Taxonomy" id="408172"/>
    <lineage>
        <taxon>unclassified sequences</taxon>
        <taxon>metagenomes</taxon>
        <taxon>ecological metagenomes</taxon>
    </lineage>
</organism>
<proteinExistence type="predicted"/>
<feature type="non-terminal residue" evidence="2">
    <location>
        <position position="1"/>
    </location>
</feature>
<evidence type="ECO:0008006" key="3">
    <source>
        <dbReference type="Google" id="ProtNLM"/>
    </source>
</evidence>